<dbReference type="Pfam" id="PF06003">
    <property type="entry name" value="SMN_Tudor"/>
    <property type="match status" value="1"/>
</dbReference>
<evidence type="ECO:0000256" key="5">
    <source>
        <dbReference type="ARBA" id="ARBA00022664"/>
    </source>
</evidence>
<dbReference type="PROSITE" id="PS50304">
    <property type="entry name" value="TUDOR"/>
    <property type="match status" value="1"/>
</dbReference>
<dbReference type="CDD" id="cd22851">
    <property type="entry name" value="SMN_N"/>
    <property type="match status" value="1"/>
</dbReference>
<dbReference type="GO" id="GO:0006397">
    <property type="term" value="P:mRNA processing"/>
    <property type="evidence" value="ECO:0007669"/>
    <property type="project" value="UniProtKB-KW"/>
</dbReference>
<dbReference type="Gene3D" id="3.40.190.10">
    <property type="entry name" value="Periplasmic binding protein-like II"/>
    <property type="match status" value="1"/>
</dbReference>
<feature type="compositionally biased region" description="Polar residues" evidence="9">
    <location>
        <begin position="220"/>
        <end position="231"/>
    </location>
</feature>
<dbReference type="InterPro" id="IPR010304">
    <property type="entry name" value="SMN_Tudor"/>
</dbReference>
<evidence type="ECO:0000256" key="9">
    <source>
        <dbReference type="SAM" id="MobiDB-lite"/>
    </source>
</evidence>
<feature type="region of interest" description="Disordered" evidence="9">
    <location>
        <begin position="354"/>
        <end position="397"/>
    </location>
</feature>
<keyword evidence="4" id="KW-0963">Cytoplasm</keyword>
<dbReference type="InterPro" id="IPR047313">
    <property type="entry name" value="SMN_C"/>
</dbReference>
<evidence type="ECO:0000313" key="11">
    <source>
        <dbReference type="Proteomes" id="UP000515163"/>
    </source>
</evidence>
<evidence type="ECO:0000256" key="4">
    <source>
        <dbReference type="ARBA" id="ARBA00022490"/>
    </source>
</evidence>
<feature type="compositionally biased region" description="Pro residues" evidence="9">
    <location>
        <begin position="283"/>
        <end position="295"/>
    </location>
</feature>
<dbReference type="GO" id="GO:0097504">
    <property type="term" value="C:Gemini of Cajal bodies"/>
    <property type="evidence" value="ECO:0007669"/>
    <property type="project" value="UniProtKB-SubCell"/>
</dbReference>
<dbReference type="RefSeq" id="XP_031564529.1">
    <property type="nucleotide sequence ID" value="XM_031708669.1"/>
</dbReference>
<keyword evidence="11" id="KW-1185">Reference proteome</keyword>
<comment type="similarity">
    <text evidence="3">Belongs to the SMN family.</text>
</comment>
<evidence type="ECO:0000256" key="3">
    <source>
        <dbReference type="ARBA" id="ARBA00005371"/>
    </source>
</evidence>
<evidence type="ECO:0000259" key="10">
    <source>
        <dbReference type="PROSITE" id="PS50304"/>
    </source>
</evidence>
<dbReference type="CDD" id="cd22852">
    <property type="entry name" value="SMN_C"/>
    <property type="match status" value="1"/>
</dbReference>
<dbReference type="GO" id="GO:0015030">
    <property type="term" value="C:Cajal body"/>
    <property type="evidence" value="ECO:0007669"/>
    <property type="project" value="UniProtKB-SubCell"/>
</dbReference>
<dbReference type="SUPFAM" id="SSF63748">
    <property type="entry name" value="Tudor/PWWP/MBT"/>
    <property type="match status" value="2"/>
</dbReference>
<keyword evidence="6" id="KW-0508">mRNA splicing</keyword>
<dbReference type="InterPro" id="IPR049481">
    <property type="entry name" value="SMN_G2-BD"/>
</dbReference>
<gene>
    <name evidence="12" type="primary">LOC116299942</name>
</gene>
<feature type="region of interest" description="Disordered" evidence="9">
    <location>
        <begin position="42"/>
        <end position="80"/>
    </location>
</feature>
<feature type="compositionally biased region" description="Basic residues" evidence="9">
    <location>
        <begin position="53"/>
        <end position="65"/>
    </location>
</feature>
<dbReference type="GeneID" id="116299942"/>
<feature type="compositionally biased region" description="Low complexity" evidence="9">
    <location>
        <begin position="377"/>
        <end position="389"/>
    </location>
</feature>
<keyword evidence="5" id="KW-0507">mRNA processing</keyword>
<dbReference type="InParanoid" id="A0A6P8I7H3"/>
<keyword evidence="7" id="KW-0539">Nucleus</keyword>
<dbReference type="Proteomes" id="UP000515163">
    <property type="component" value="Unplaced"/>
</dbReference>
<dbReference type="InterPro" id="IPR002999">
    <property type="entry name" value="Tudor"/>
</dbReference>
<feature type="compositionally biased region" description="Basic and acidic residues" evidence="9">
    <location>
        <begin position="358"/>
        <end position="367"/>
    </location>
</feature>
<dbReference type="GO" id="GO:0003723">
    <property type="term" value="F:RNA binding"/>
    <property type="evidence" value="ECO:0007669"/>
    <property type="project" value="InterPro"/>
</dbReference>
<organism evidence="11 12">
    <name type="scientific">Actinia tenebrosa</name>
    <name type="common">Australian red waratah sea anemone</name>
    <dbReference type="NCBI Taxonomy" id="6105"/>
    <lineage>
        <taxon>Eukaryota</taxon>
        <taxon>Metazoa</taxon>
        <taxon>Cnidaria</taxon>
        <taxon>Anthozoa</taxon>
        <taxon>Hexacorallia</taxon>
        <taxon>Actiniaria</taxon>
        <taxon>Actiniidae</taxon>
        <taxon>Actinia</taxon>
    </lineage>
</organism>
<evidence type="ECO:0000256" key="1">
    <source>
        <dbReference type="ARBA" id="ARBA00004216"/>
    </source>
</evidence>
<dbReference type="PANTHER" id="PTHR39267:SF1">
    <property type="entry name" value="SURVIVAL MOTOR NEURON PROTEIN"/>
    <property type="match status" value="1"/>
</dbReference>
<evidence type="ECO:0000256" key="8">
    <source>
        <dbReference type="ARBA" id="ARBA00034695"/>
    </source>
</evidence>
<dbReference type="KEGG" id="aten:116299942"/>
<feature type="domain" description="Tudor" evidence="10">
    <location>
        <begin position="76"/>
        <end position="135"/>
    </location>
</feature>
<name>A0A6P8I7H3_ACTTE</name>
<evidence type="ECO:0000256" key="7">
    <source>
        <dbReference type="ARBA" id="ARBA00023242"/>
    </source>
</evidence>
<dbReference type="GO" id="GO:0008380">
    <property type="term" value="P:RNA splicing"/>
    <property type="evidence" value="ECO:0007669"/>
    <property type="project" value="UniProtKB-KW"/>
</dbReference>
<accession>A0A6P8I7H3</accession>
<feature type="region of interest" description="Disordered" evidence="9">
    <location>
        <begin position="218"/>
        <end position="254"/>
    </location>
</feature>
<dbReference type="Pfam" id="PF20635">
    <property type="entry name" value="SMN_YG-box"/>
    <property type="match status" value="1"/>
</dbReference>
<dbReference type="InterPro" id="IPR040424">
    <property type="entry name" value="Smn1"/>
</dbReference>
<comment type="subcellular location">
    <subcellularLocation>
        <location evidence="1">Cytoplasm</location>
        <location evidence="1">Myofibril</location>
        <location evidence="1">Sarcomere</location>
        <location evidence="1">Z line</location>
    </subcellularLocation>
    <subcellularLocation>
        <location evidence="2">Nucleus</location>
        <location evidence="2">Cajal body</location>
    </subcellularLocation>
    <subcellularLocation>
        <location evidence="8">Nucleus</location>
        <location evidence="8">Gem</location>
    </subcellularLocation>
</comment>
<dbReference type="PANTHER" id="PTHR39267">
    <property type="entry name" value="SURVIVAL MOTOR NEURON-LIKE PROTEIN 1"/>
    <property type="match status" value="1"/>
</dbReference>
<evidence type="ECO:0000256" key="2">
    <source>
        <dbReference type="ARBA" id="ARBA00004408"/>
    </source>
</evidence>
<dbReference type="GO" id="GO:0030018">
    <property type="term" value="C:Z disc"/>
    <property type="evidence" value="ECO:0007669"/>
    <property type="project" value="UniProtKB-SubCell"/>
</dbReference>
<dbReference type="AlphaFoldDB" id="A0A6P8I7H3"/>
<dbReference type="OrthoDB" id="197400at2759"/>
<reference evidence="12" key="1">
    <citation type="submission" date="2025-08" db="UniProtKB">
        <authorList>
            <consortium name="RefSeq"/>
        </authorList>
    </citation>
    <scope>IDENTIFICATION</scope>
    <source>
        <tissue evidence="12">Tentacle</tissue>
    </source>
</reference>
<dbReference type="CDD" id="cd20398">
    <property type="entry name" value="Tudor_SMN"/>
    <property type="match status" value="1"/>
</dbReference>
<sequence length="397" mass="44729">MAASSSSYGEVLYRTGQESDASDIWDDTALIEAYDRAVNIMKDGNFKNGGSKGKGKNRNKKKNKAKAAENQDSSSKWQVGDSCRAAYSEDGEIYEAFIISINSEETCVVKYNGYGNVEEQYLKDLMQPLENKSNKASKDIDQGYYTVDSPHYPPRTETATSMNWSSSQTPRHSNDQWRVSDICLAPEHPSGHWHEAVINSFPTPYTCQVTFLRSRKSQQVDKSQLYHSNDTQSHHDHLPPPPHHHHPYRPPGPPQWYQHSNIPWPGHPPHVTSSYTSFSMFPPSRPRPPPPPPMLPHLGMFPPFPPNINFQRPTPPIPPVPPRPMVNAAGQEDEALASMLMSWYLSGYYTGYYQGSHGSKERPKDKSQAQPDTTNTQEPQQHAEQQAPPLNSQDKAH</sequence>
<evidence type="ECO:0000256" key="6">
    <source>
        <dbReference type="ARBA" id="ARBA00023187"/>
    </source>
</evidence>
<protein>
    <submittedName>
        <fullName evidence="12">Survival motor neuron protein-like</fullName>
    </submittedName>
</protein>
<dbReference type="SMART" id="SM00333">
    <property type="entry name" value="TUDOR"/>
    <property type="match status" value="2"/>
</dbReference>
<dbReference type="Pfam" id="PF20636">
    <property type="entry name" value="SMN_G2-BD"/>
    <property type="match status" value="1"/>
</dbReference>
<feature type="compositionally biased region" description="Polar residues" evidence="9">
    <location>
        <begin position="157"/>
        <end position="171"/>
    </location>
</feature>
<evidence type="ECO:0000313" key="12">
    <source>
        <dbReference type="RefSeq" id="XP_031564529.1"/>
    </source>
</evidence>
<dbReference type="InterPro" id="IPR047298">
    <property type="entry name" value="Tudor_SMN_eumet"/>
</dbReference>
<dbReference type="Gene3D" id="2.30.30.140">
    <property type="match status" value="2"/>
</dbReference>
<proteinExistence type="inferred from homology"/>
<feature type="region of interest" description="Disordered" evidence="9">
    <location>
        <begin position="278"/>
        <end position="298"/>
    </location>
</feature>
<feature type="region of interest" description="Disordered" evidence="9">
    <location>
        <begin position="144"/>
        <end position="173"/>
    </location>
</feature>